<proteinExistence type="predicted"/>
<protein>
    <submittedName>
        <fullName evidence="2">Uncharacterized protein</fullName>
    </submittedName>
</protein>
<accession>A0A1S4BYG6</accession>
<reference evidence="2" key="1">
    <citation type="submission" date="2025-08" db="UniProtKB">
        <authorList>
            <consortium name="RefSeq"/>
        </authorList>
    </citation>
    <scope>IDENTIFICATION</scope>
</reference>
<feature type="region of interest" description="Disordered" evidence="1">
    <location>
        <begin position="1"/>
        <end position="86"/>
    </location>
</feature>
<feature type="compositionally biased region" description="Basic and acidic residues" evidence="1">
    <location>
        <begin position="118"/>
        <end position="127"/>
    </location>
</feature>
<organism evidence="2">
    <name type="scientific">Nicotiana tabacum</name>
    <name type="common">Common tobacco</name>
    <dbReference type="NCBI Taxonomy" id="4097"/>
    <lineage>
        <taxon>Eukaryota</taxon>
        <taxon>Viridiplantae</taxon>
        <taxon>Streptophyta</taxon>
        <taxon>Embryophyta</taxon>
        <taxon>Tracheophyta</taxon>
        <taxon>Spermatophyta</taxon>
        <taxon>Magnoliopsida</taxon>
        <taxon>eudicotyledons</taxon>
        <taxon>Gunneridae</taxon>
        <taxon>Pentapetalae</taxon>
        <taxon>asterids</taxon>
        <taxon>lamiids</taxon>
        <taxon>Solanales</taxon>
        <taxon>Solanaceae</taxon>
        <taxon>Nicotianoideae</taxon>
        <taxon>Nicotianeae</taxon>
        <taxon>Nicotiana</taxon>
    </lineage>
</organism>
<sequence>MVGVETTEFGILGGKNKQKKEKESEGSQGDVRGMEKGVTESTPTHVGLNEETRAMVVWSEESAGEEEKTSPTRGRATRIRKKQSEAELEKALEESKRKVTAKGKKKVVEQVKAVEIKEMDLVLRNEDKAEEEEAATPKTKKRKNFKKKSPSKTKPAEPSTLAKRTRSAIKSRKVKVVE</sequence>
<dbReference type="KEGG" id="nta:107813129"/>
<feature type="compositionally biased region" description="Basic residues" evidence="1">
    <location>
        <begin position="163"/>
        <end position="178"/>
    </location>
</feature>
<feature type="region of interest" description="Disordered" evidence="1">
    <location>
        <begin position="118"/>
        <end position="178"/>
    </location>
</feature>
<feature type="compositionally biased region" description="Basic residues" evidence="1">
    <location>
        <begin position="138"/>
        <end position="151"/>
    </location>
</feature>
<gene>
    <name evidence="2" type="primary">LOC107813129</name>
</gene>
<evidence type="ECO:0000256" key="1">
    <source>
        <dbReference type="SAM" id="MobiDB-lite"/>
    </source>
</evidence>
<name>A0A1S4BYG6_TOBAC</name>
<evidence type="ECO:0000313" key="2">
    <source>
        <dbReference type="RefSeq" id="XP_016493829.1"/>
    </source>
</evidence>
<dbReference type="PaxDb" id="4097-A0A1S4BYG6"/>
<dbReference type="RefSeq" id="XP_016493829.1">
    <property type="nucleotide sequence ID" value="XM_016638343.1"/>
</dbReference>
<dbReference type="AlphaFoldDB" id="A0A1S4BYG6"/>